<dbReference type="EMBL" id="CP001013">
    <property type="protein sequence ID" value="ACB35010.1"/>
    <property type="molecule type" value="Genomic_DNA"/>
</dbReference>
<proteinExistence type="inferred from homology"/>
<evidence type="ECO:0000256" key="4">
    <source>
        <dbReference type="SAM" id="Phobius"/>
    </source>
</evidence>
<dbReference type="AlphaFoldDB" id="B1XWK9"/>
<comment type="similarity">
    <text evidence="2">Belongs to the methyl-accepting chemotaxis (MCP) protein family.</text>
</comment>
<feature type="transmembrane region" description="Helical" evidence="4">
    <location>
        <begin position="107"/>
        <end position="128"/>
    </location>
</feature>
<dbReference type="STRING" id="395495.Lcho_2745"/>
<dbReference type="GO" id="GO:0007165">
    <property type="term" value="P:signal transduction"/>
    <property type="evidence" value="ECO:0007669"/>
    <property type="project" value="UniProtKB-KW"/>
</dbReference>
<dbReference type="SMART" id="SM00283">
    <property type="entry name" value="MA"/>
    <property type="match status" value="1"/>
</dbReference>
<dbReference type="KEGG" id="lch:Lcho_2745"/>
<evidence type="ECO:0000256" key="2">
    <source>
        <dbReference type="ARBA" id="ARBA00029447"/>
    </source>
</evidence>
<dbReference type="CDD" id="cd11386">
    <property type="entry name" value="MCP_signal"/>
    <property type="match status" value="1"/>
</dbReference>
<keyword evidence="4" id="KW-0812">Transmembrane</keyword>
<dbReference type="RefSeq" id="WP_012347764.1">
    <property type="nucleotide sequence ID" value="NC_010524.1"/>
</dbReference>
<dbReference type="OrthoDB" id="9763018at2"/>
<gene>
    <name evidence="6" type="ordered locus">Lcho_2745</name>
</gene>
<keyword evidence="1" id="KW-0488">Methylation</keyword>
<protein>
    <submittedName>
        <fullName evidence="6">Methyl-accepting chemotaxis sensory transducer</fullName>
    </submittedName>
</protein>
<dbReference type="Gene3D" id="1.10.287.950">
    <property type="entry name" value="Methyl-accepting chemotaxis protein"/>
    <property type="match status" value="1"/>
</dbReference>
<dbReference type="InterPro" id="IPR004089">
    <property type="entry name" value="MCPsignal_dom"/>
</dbReference>
<dbReference type="PRINTS" id="PR00260">
    <property type="entry name" value="CHEMTRNSDUCR"/>
</dbReference>
<feature type="transmembrane region" description="Helical" evidence="4">
    <location>
        <begin position="42"/>
        <end position="60"/>
    </location>
</feature>
<dbReference type="HOGENOM" id="CLU_041104_0_0_4"/>
<evidence type="ECO:0000259" key="5">
    <source>
        <dbReference type="PROSITE" id="PS50111"/>
    </source>
</evidence>
<dbReference type="PANTHER" id="PTHR43531:SF14">
    <property type="entry name" value="METHYL-ACCEPTING CHEMOTAXIS PROTEIN I-RELATED"/>
    <property type="match status" value="1"/>
</dbReference>
<keyword evidence="4" id="KW-1133">Transmembrane helix</keyword>
<dbReference type="Proteomes" id="UP000001693">
    <property type="component" value="Chromosome"/>
</dbReference>
<dbReference type="Pfam" id="PF00015">
    <property type="entry name" value="MCPsignal"/>
    <property type="match status" value="1"/>
</dbReference>
<evidence type="ECO:0000313" key="7">
    <source>
        <dbReference type="Proteomes" id="UP000001693"/>
    </source>
</evidence>
<evidence type="ECO:0000313" key="6">
    <source>
        <dbReference type="EMBL" id="ACB35010.1"/>
    </source>
</evidence>
<dbReference type="eggNOG" id="COG0840">
    <property type="taxonomic scope" value="Bacteria"/>
</dbReference>
<keyword evidence="4" id="KW-0472">Membrane</keyword>
<dbReference type="PROSITE" id="PS50111">
    <property type="entry name" value="CHEMOTAXIS_TRANSDUC_2"/>
    <property type="match status" value="1"/>
</dbReference>
<accession>B1XWK9</accession>
<reference evidence="6 7" key="1">
    <citation type="submission" date="2008-03" db="EMBL/GenBank/DDBJ databases">
        <title>Complete sequence of Leptothrix cholodnii SP-6.</title>
        <authorList>
            <consortium name="US DOE Joint Genome Institute"/>
            <person name="Copeland A."/>
            <person name="Lucas S."/>
            <person name="Lapidus A."/>
            <person name="Glavina del Rio T."/>
            <person name="Dalin E."/>
            <person name="Tice H."/>
            <person name="Bruce D."/>
            <person name="Goodwin L."/>
            <person name="Pitluck S."/>
            <person name="Chertkov O."/>
            <person name="Brettin T."/>
            <person name="Detter J.C."/>
            <person name="Han C."/>
            <person name="Kuske C.R."/>
            <person name="Schmutz J."/>
            <person name="Larimer F."/>
            <person name="Land M."/>
            <person name="Hauser L."/>
            <person name="Kyrpides N."/>
            <person name="Lykidis A."/>
            <person name="Emerson D."/>
            <person name="Richardson P."/>
        </authorList>
    </citation>
    <scope>NUCLEOTIDE SEQUENCE [LARGE SCALE GENOMIC DNA]</scope>
    <source>
        <strain evidence="7">ATCC 51168 / LMG 8142 / SP-6</strain>
    </source>
</reference>
<feature type="transmembrane region" description="Helical" evidence="4">
    <location>
        <begin position="140"/>
        <end position="159"/>
    </location>
</feature>
<dbReference type="InterPro" id="IPR051310">
    <property type="entry name" value="MCP_chemotaxis"/>
</dbReference>
<dbReference type="InterPro" id="IPR004090">
    <property type="entry name" value="Chemotax_Me-accpt_rcpt"/>
</dbReference>
<evidence type="ECO:0000256" key="3">
    <source>
        <dbReference type="PROSITE-ProRule" id="PRU00284"/>
    </source>
</evidence>
<keyword evidence="7" id="KW-1185">Reference proteome</keyword>
<feature type="transmembrane region" description="Helical" evidence="4">
    <location>
        <begin position="66"/>
        <end position="86"/>
    </location>
</feature>
<dbReference type="GO" id="GO:0005886">
    <property type="term" value="C:plasma membrane"/>
    <property type="evidence" value="ECO:0007669"/>
    <property type="project" value="TreeGrafter"/>
</dbReference>
<sequence length="489" mass="51717" precursor="true">MPSSSHSPIAKSARHTDLLIGAALLANAVLAFALIGPDQSHALWAQWALPCLGAAALVLWQWRGTVLSRAVLGAAMVVMVGLEIVLRPGQSVLFLNIMLTMSLMPSYRSWRFIVAMAGGFSLIPLALMNGWLPGVMPDSAGLPLGFLLAQALLLVHVAWQDQRRERERFDIEFLIRAMGSSGPIRLNFDAIKAESALGERLKHVQERMAAAMRQVSVAAQGVQGASKVLGDSSDELMSRTERSHAGLRDAAMCLDQITVIVRSSAEAAIEARAMAAKASELAKRGGDIFEQVVTKMHDIDGASRKITDIVAVIDGIAFQTNILALNAAVEAARAGEQGRGFAVVAAEVRNLALRASDSAKEVKVLIGTSMDTVESGTVLVNAAGKTMHEVVSSVQKVGAVFDSLSADTSEHAAGIDAVTQSVKELDEVTRQNVAVAERSNDIARELMDHAECLSQVLSSFRLGEFGQGAARAASGAAASTPSALQQQPA</sequence>
<organism evidence="6 7">
    <name type="scientific">Leptothrix cholodnii (strain ATCC 51168 / LMG 8142 / SP-6)</name>
    <name type="common">Leptothrix discophora (strain SP-6)</name>
    <dbReference type="NCBI Taxonomy" id="395495"/>
    <lineage>
        <taxon>Bacteria</taxon>
        <taxon>Pseudomonadati</taxon>
        <taxon>Pseudomonadota</taxon>
        <taxon>Betaproteobacteria</taxon>
        <taxon>Burkholderiales</taxon>
        <taxon>Sphaerotilaceae</taxon>
        <taxon>Leptothrix</taxon>
    </lineage>
</organism>
<dbReference type="PANTHER" id="PTHR43531">
    <property type="entry name" value="PROTEIN ICFG"/>
    <property type="match status" value="1"/>
</dbReference>
<evidence type="ECO:0000256" key="1">
    <source>
        <dbReference type="ARBA" id="ARBA00022481"/>
    </source>
</evidence>
<keyword evidence="3" id="KW-0807">Transducer</keyword>
<dbReference type="GO" id="GO:0004888">
    <property type="term" value="F:transmembrane signaling receptor activity"/>
    <property type="evidence" value="ECO:0007669"/>
    <property type="project" value="InterPro"/>
</dbReference>
<dbReference type="SUPFAM" id="SSF58104">
    <property type="entry name" value="Methyl-accepting chemotaxis protein (MCP) signaling domain"/>
    <property type="match status" value="1"/>
</dbReference>
<feature type="domain" description="Methyl-accepting transducer" evidence="5">
    <location>
        <begin position="218"/>
        <end position="447"/>
    </location>
</feature>
<feature type="transmembrane region" description="Helical" evidence="4">
    <location>
        <begin position="18"/>
        <end position="35"/>
    </location>
</feature>
<dbReference type="GO" id="GO:0006935">
    <property type="term" value="P:chemotaxis"/>
    <property type="evidence" value="ECO:0007669"/>
    <property type="project" value="InterPro"/>
</dbReference>
<name>B1XWK9_LEPCP</name>